<keyword evidence="4" id="KW-1185">Reference proteome</keyword>
<accession>A0A8S0Q3B7</accession>
<proteinExistence type="predicted"/>
<evidence type="ECO:0000313" key="3">
    <source>
        <dbReference type="EMBL" id="CAA2960471.1"/>
    </source>
</evidence>
<dbReference type="Gramene" id="OE9A090706T1">
    <property type="protein sequence ID" value="OE9A090706C1"/>
    <property type="gene ID" value="OE9A090706"/>
</dbReference>
<dbReference type="SMART" id="SM00516">
    <property type="entry name" value="SEC14"/>
    <property type="match status" value="1"/>
</dbReference>
<reference evidence="3 4" key="1">
    <citation type="submission" date="2019-12" db="EMBL/GenBank/DDBJ databases">
        <authorList>
            <person name="Alioto T."/>
            <person name="Alioto T."/>
            <person name="Gomez Garrido J."/>
        </authorList>
    </citation>
    <scope>NUCLEOTIDE SEQUENCE [LARGE SCALE GENOMIC DNA]</scope>
</reference>
<dbReference type="EMBL" id="CACTIH010000408">
    <property type="protein sequence ID" value="CAA2960471.1"/>
    <property type="molecule type" value="Genomic_DNA"/>
</dbReference>
<comment type="caution">
    <text evidence="3">The sequence shown here is derived from an EMBL/GenBank/DDBJ whole genome shotgun (WGS) entry which is preliminary data.</text>
</comment>
<sequence length="196" mass="22887">MVLIIEEMIEQFESMVEKIDEQLKKTFENKHQGYPTKNLLVGMPGYSKDGYPIFAINVGPSTLDKTSIDYYVQSHIQINEYRDRVILPCAMKRFGQYIGTCTVIFDMTGLMLSTIYQIIKKYSEMSVIDELNYPEKMETYFIVNGPPYMLSICWKVMNPLLCERTRKKVKILSGSGRNELLKIMDYKSLPHFCREE</sequence>
<dbReference type="PANTHER" id="PTHR46226:SF5">
    <property type="entry name" value="PHOSPHATIDYLINOSITOL_PHOSPHATIDYLCHOLINE TRANSFER PROTEIN SFH2"/>
    <property type="match status" value="1"/>
</dbReference>
<evidence type="ECO:0000256" key="1">
    <source>
        <dbReference type="SAM" id="Phobius"/>
    </source>
</evidence>
<feature type="transmembrane region" description="Helical" evidence="1">
    <location>
        <begin position="97"/>
        <end position="119"/>
    </location>
</feature>
<dbReference type="InterPro" id="IPR001251">
    <property type="entry name" value="CRAL-TRIO_dom"/>
</dbReference>
<dbReference type="Proteomes" id="UP000594638">
    <property type="component" value="Unassembled WGS sequence"/>
</dbReference>
<name>A0A8S0Q3B7_OLEEU</name>
<dbReference type="CDD" id="cd00170">
    <property type="entry name" value="SEC14"/>
    <property type="match status" value="1"/>
</dbReference>
<dbReference type="OrthoDB" id="1434354at2759"/>
<dbReference type="PANTHER" id="PTHR46226">
    <property type="entry name" value="CRAL-TRIO DOMAIN-CONTAINING PROTEIN"/>
    <property type="match status" value="1"/>
</dbReference>
<dbReference type="PROSITE" id="PS50191">
    <property type="entry name" value="CRAL_TRIO"/>
    <property type="match status" value="1"/>
</dbReference>
<protein>
    <recommendedName>
        <fullName evidence="2">CRAL-TRIO domain-containing protein</fullName>
    </recommendedName>
</protein>
<keyword evidence="1" id="KW-0812">Transmembrane</keyword>
<dbReference type="SUPFAM" id="SSF52087">
    <property type="entry name" value="CRAL/TRIO domain"/>
    <property type="match status" value="1"/>
</dbReference>
<evidence type="ECO:0000259" key="2">
    <source>
        <dbReference type="PROSITE" id="PS50191"/>
    </source>
</evidence>
<keyword evidence="1" id="KW-1133">Transmembrane helix</keyword>
<feature type="domain" description="CRAL-TRIO" evidence="2">
    <location>
        <begin position="31"/>
        <end position="196"/>
    </location>
</feature>
<gene>
    <name evidence="3" type="ORF">OLEA9_A090706</name>
</gene>
<dbReference type="AlphaFoldDB" id="A0A8S0Q3B7"/>
<evidence type="ECO:0000313" key="4">
    <source>
        <dbReference type="Proteomes" id="UP000594638"/>
    </source>
</evidence>
<keyword evidence="1" id="KW-0472">Membrane</keyword>
<organism evidence="3 4">
    <name type="scientific">Olea europaea subsp. europaea</name>
    <dbReference type="NCBI Taxonomy" id="158383"/>
    <lineage>
        <taxon>Eukaryota</taxon>
        <taxon>Viridiplantae</taxon>
        <taxon>Streptophyta</taxon>
        <taxon>Embryophyta</taxon>
        <taxon>Tracheophyta</taxon>
        <taxon>Spermatophyta</taxon>
        <taxon>Magnoliopsida</taxon>
        <taxon>eudicotyledons</taxon>
        <taxon>Gunneridae</taxon>
        <taxon>Pentapetalae</taxon>
        <taxon>asterids</taxon>
        <taxon>lamiids</taxon>
        <taxon>Lamiales</taxon>
        <taxon>Oleaceae</taxon>
        <taxon>Oleeae</taxon>
        <taxon>Olea</taxon>
    </lineage>
</organism>
<dbReference type="Gene3D" id="3.40.525.10">
    <property type="entry name" value="CRAL-TRIO lipid binding domain"/>
    <property type="match status" value="1"/>
</dbReference>
<dbReference type="InterPro" id="IPR036865">
    <property type="entry name" value="CRAL-TRIO_dom_sf"/>
</dbReference>
<dbReference type="Pfam" id="PF00650">
    <property type="entry name" value="CRAL_TRIO"/>
    <property type="match status" value="1"/>
</dbReference>
<feature type="transmembrane region" description="Helical" evidence="1">
    <location>
        <begin position="139"/>
        <end position="157"/>
    </location>
</feature>